<dbReference type="InterPro" id="IPR021830">
    <property type="entry name" value="DUF3422"/>
</dbReference>
<evidence type="ECO:0000313" key="3">
    <source>
        <dbReference type="Proteomes" id="UP000632828"/>
    </source>
</evidence>
<sequence>MPVCPNVDYHFHPLREVLYNELHIRPFYTLESPQLMTHLAACCERQEELEQAFDLLCDLCRRYDINQPTKGTVSYHESVGNFVIHWERHAEFYSLTIMQGAVPDPDAPFAHTAIDLLPADWLKQLPGQMIGAFHLIIDQHHLNYEHKALTRYFEGHPLMISSAHSDHARIYTAFKLHGDSFSRFIVKNDHLNNTQLGQLVRRLTDMETYRLLALMALPLAKKIAPQLVDMDKQLGDILTVVTNEETTSGERELLEKLTRIEATLEAYRAETNQRFSATKAYHQLVKDRLEGIGEQRIEGHLSMGEFITRRLNPASRTCESVKEWMDDLSKRIERASVLMRTRANLTLQEQNRLQLAAMNRRSKLQFRLQETVEGLSIAAISYYAVGLLGYVFGGFPLEQWGLNKNLLLASSIPLVLASVWFITRRIKRRLIQDQDKTTGE</sequence>
<accession>A0A8J6UIG9</accession>
<keyword evidence="1" id="KW-0472">Membrane</keyword>
<dbReference type="Pfam" id="PF11902">
    <property type="entry name" value="DUF3422"/>
    <property type="match status" value="1"/>
</dbReference>
<dbReference type="AlphaFoldDB" id="A0A8J6UIG9"/>
<evidence type="ECO:0000313" key="2">
    <source>
        <dbReference type="EMBL" id="MBD1400920.1"/>
    </source>
</evidence>
<feature type="transmembrane region" description="Helical" evidence="1">
    <location>
        <begin position="405"/>
        <end position="423"/>
    </location>
</feature>
<reference evidence="2" key="1">
    <citation type="submission" date="2020-09" db="EMBL/GenBank/DDBJ databases">
        <title>Pelobacter alkaliphilus sp. nov., a novel anaerobic arsenate-reducing bacterium from terrestrial mud volcano.</title>
        <authorList>
            <person name="Khomyakova M.A."/>
            <person name="Merkel A.Y."/>
            <person name="Slobodkin A.I."/>
        </authorList>
    </citation>
    <scope>NUCLEOTIDE SEQUENCE</scope>
    <source>
        <strain evidence="2">M08fum</strain>
    </source>
</reference>
<dbReference type="RefSeq" id="WP_191155961.1">
    <property type="nucleotide sequence ID" value="NZ_JACWUN010000010.1"/>
</dbReference>
<protein>
    <submittedName>
        <fullName evidence="2">DUF3422 domain-containing protein</fullName>
    </submittedName>
</protein>
<gene>
    <name evidence="2" type="ORF">ICT70_09570</name>
</gene>
<evidence type="ECO:0000256" key="1">
    <source>
        <dbReference type="SAM" id="Phobius"/>
    </source>
</evidence>
<keyword evidence="1" id="KW-0812">Transmembrane</keyword>
<dbReference type="EMBL" id="JACWUN010000010">
    <property type="protein sequence ID" value="MBD1400920.1"/>
    <property type="molecule type" value="Genomic_DNA"/>
</dbReference>
<keyword evidence="3" id="KW-1185">Reference proteome</keyword>
<proteinExistence type="predicted"/>
<keyword evidence="1" id="KW-1133">Transmembrane helix</keyword>
<dbReference type="Proteomes" id="UP000632828">
    <property type="component" value="Unassembled WGS sequence"/>
</dbReference>
<comment type="caution">
    <text evidence="2">The sequence shown here is derived from an EMBL/GenBank/DDBJ whole genome shotgun (WGS) entry which is preliminary data.</text>
</comment>
<organism evidence="2 3">
    <name type="scientific">Pelovirga terrestris</name>
    <dbReference type="NCBI Taxonomy" id="2771352"/>
    <lineage>
        <taxon>Bacteria</taxon>
        <taxon>Pseudomonadati</taxon>
        <taxon>Thermodesulfobacteriota</taxon>
        <taxon>Desulfuromonadia</taxon>
        <taxon>Geobacterales</taxon>
        <taxon>Geobacteraceae</taxon>
        <taxon>Pelovirga</taxon>
    </lineage>
</organism>
<name>A0A8J6UIG9_9BACT</name>
<feature type="transmembrane region" description="Helical" evidence="1">
    <location>
        <begin position="371"/>
        <end position="393"/>
    </location>
</feature>